<name>A0ABM6EZL7_9BURK</name>
<feature type="region of interest" description="Disordered" evidence="1">
    <location>
        <begin position="254"/>
        <end position="290"/>
    </location>
</feature>
<evidence type="ECO:0000313" key="3">
    <source>
        <dbReference type="Proteomes" id="UP000177515"/>
    </source>
</evidence>
<proteinExistence type="predicted"/>
<dbReference type="EMBL" id="CP017754">
    <property type="protein sequence ID" value="AOZ04558.1"/>
    <property type="molecule type" value="Genomic_DNA"/>
</dbReference>
<dbReference type="InterPro" id="IPR009228">
    <property type="entry name" value="Capsid_scaffold_GpO"/>
</dbReference>
<accession>A0ABM6EZL7</accession>
<reference evidence="2 3" key="1">
    <citation type="submission" date="2016-10" db="EMBL/GenBank/DDBJ databases">
        <title>Complete genome sequences of three Cupriavidus strains isolated from various Malaysian environments.</title>
        <authorList>
            <person name="Abdullah A.A.-A."/>
            <person name="Shafie N.A.H."/>
            <person name="Lau N.S."/>
        </authorList>
    </citation>
    <scope>NUCLEOTIDE SEQUENCE [LARGE SCALE GENOMIC DNA]</scope>
    <source>
        <strain evidence="2 3">USMAA1020</strain>
    </source>
</reference>
<evidence type="ECO:0000256" key="1">
    <source>
        <dbReference type="SAM" id="MobiDB-lite"/>
    </source>
</evidence>
<organism evidence="2 3">
    <name type="scientific">Cupriavidus malaysiensis</name>
    <dbReference type="NCBI Taxonomy" id="367825"/>
    <lineage>
        <taxon>Bacteria</taxon>
        <taxon>Pseudomonadati</taxon>
        <taxon>Pseudomonadota</taxon>
        <taxon>Betaproteobacteria</taxon>
        <taxon>Burkholderiales</taxon>
        <taxon>Burkholderiaceae</taxon>
        <taxon>Cupriavidus</taxon>
    </lineage>
</organism>
<gene>
    <name evidence="2" type="ORF">BKK80_00900</name>
</gene>
<sequence length="290" mass="30667">MAGKTPKYFRIATEGATSDGREIDRDMLVQIAAGYDANTYGARINLEHIRGILPDGPFKAYGDVLALKAEKDDGKMRLYAQLDPTPELVALTKARQKIYCSMEISPDFADTGEAYLVGLAVTDNPASLGCEMLRFSAKSEDKPLASRKQDPDNLITEATEVALDFSAEEDAPAGGCLAESIKRLFGRQAKAEAGAAAQLADSSEAVQLLGQEVKALSENFAKLLTATEGMAGTIDQIKKDQASGQEAFATLKGELETTEAYTRRPAATGGSGAGAGKGRSESPATVETDC</sequence>
<evidence type="ECO:0000313" key="2">
    <source>
        <dbReference type="EMBL" id="AOZ04558.1"/>
    </source>
</evidence>
<keyword evidence="3" id="KW-1185">Reference proteome</keyword>
<protein>
    <submittedName>
        <fullName evidence="2">Capsid scaffolding protein</fullName>
    </submittedName>
</protein>
<dbReference type="Pfam" id="PF05929">
    <property type="entry name" value="Phage_GPO"/>
    <property type="match status" value="1"/>
</dbReference>
<dbReference type="RefSeq" id="WP_071068434.1">
    <property type="nucleotide sequence ID" value="NZ_CP017754.1"/>
</dbReference>
<dbReference type="Proteomes" id="UP000177515">
    <property type="component" value="Chromosome 1"/>
</dbReference>